<evidence type="ECO:0000256" key="2">
    <source>
        <dbReference type="ARBA" id="ARBA00022803"/>
    </source>
</evidence>
<keyword evidence="3" id="KW-1133">Transmembrane helix</keyword>
<dbReference type="GO" id="GO:0016740">
    <property type="term" value="F:transferase activity"/>
    <property type="evidence" value="ECO:0007669"/>
    <property type="project" value="UniProtKB-KW"/>
</dbReference>
<dbReference type="STRING" id="6689.A0A423U8A9"/>
<dbReference type="EMBL" id="QCYY01000473">
    <property type="protein sequence ID" value="ROT84916.1"/>
    <property type="molecule type" value="Genomic_DNA"/>
</dbReference>
<reference evidence="4 5" key="1">
    <citation type="submission" date="2018-04" db="EMBL/GenBank/DDBJ databases">
        <authorList>
            <person name="Zhang X."/>
            <person name="Yuan J."/>
            <person name="Li F."/>
            <person name="Xiang J."/>
        </authorList>
    </citation>
    <scope>NUCLEOTIDE SEQUENCE [LARGE SCALE GENOMIC DNA]</scope>
    <source>
        <tissue evidence="4">Muscle</tissue>
    </source>
</reference>
<gene>
    <name evidence="4" type="ORF">C7M84_021895</name>
</gene>
<evidence type="ECO:0000256" key="3">
    <source>
        <dbReference type="SAM" id="Phobius"/>
    </source>
</evidence>
<keyword evidence="3" id="KW-0812">Transmembrane</keyword>
<name>A0A423U8A9_PENVA</name>
<dbReference type="Pfam" id="PF09797">
    <property type="entry name" value="NatB_MDM20"/>
    <property type="match status" value="1"/>
</dbReference>
<dbReference type="PANTHER" id="PTHR22767:SF3">
    <property type="entry name" value="N-ALPHA-ACETYLTRANSFERASE 25, NATB AUXILIARY SUBUNIT"/>
    <property type="match status" value="1"/>
</dbReference>
<keyword evidence="2" id="KW-0802">TPR repeat</keyword>
<comment type="similarity">
    <text evidence="1">Belongs to the MDM20/NAA25 family.</text>
</comment>
<evidence type="ECO:0000256" key="1">
    <source>
        <dbReference type="ARBA" id="ARBA00006298"/>
    </source>
</evidence>
<dbReference type="Gene3D" id="1.25.40.1040">
    <property type="match status" value="1"/>
</dbReference>
<dbReference type="InterPro" id="IPR019183">
    <property type="entry name" value="NAA25_NatB_aux_su"/>
</dbReference>
<proteinExistence type="inferred from homology"/>
<evidence type="ECO:0000313" key="5">
    <source>
        <dbReference type="Proteomes" id="UP000283509"/>
    </source>
</evidence>
<reference evidence="4 5" key="2">
    <citation type="submission" date="2019-01" db="EMBL/GenBank/DDBJ databases">
        <title>The decoding of complex shrimp genome reveals the adaptation for benthos swimmer, frequently molting mechanism and breeding impact on genome.</title>
        <authorList>
            <person name="Sun Y."/>
            <person name="Gao Y."/>
            <person name="Yu Y."/>
        </authorList>
    </citation>
    <scope>NUCLEOTIDE SEQUENCE [LARGE SCALE GENOMIC DNA]</scope>
    <source>
        <tissue evidence="4">Muscle</tissue>
    </source>
</reference>
<keyword evidence="3" id="KW-0472">Membrane</keyword>
<dbReference type="OrthoDB" id="1874341at2759"/>
<dbReference type="Proteomes" id="UP000283509">
    <property type="component" value="Unassembled WGS sequence"/>
</dbReference>
<comment type="caution">
    <text evidence="4">The sequence shown here is derived from an EMBL/GenBank/DDBJ whole genome shotgun (WGS) entry which is preliminary data.</text>
</comment>
<protein>
    <submittedName>
        <fullName evidence="4">Putative N-alpha-acetyltransferase 25, NatB auxiliary subunit</fullName>
    </submittedName>
</protein>
<organism evidence="4 5">
    <name type="scientific">Penaeus vannamei</name>
    <name type="common">Whiteleg shrimp</name>
    <name type="synonym">Litopenaeus vannamei</name>
    <dbReference type="NCBI Taxonomy" id="6689"/>
    <lineage>
        <taxon>Eukaryota</taxon>
        <taxon>Metazoa</taxon>
        <taxon>Ecdysozoa</taxon>
        <taxon>Arthropoda</taxon>
        <taxon>Crustacea</taxon>
        <taxon>Multicrustacea</taxon>
        <taxon>Malacostraca</taxon>
        <taxon>Eumalacostraca</taxon>
        <taxon>Eucarida</taxon>
        <taxon>Decapoda</taxon>
        <taxon>Dendrobranchiata</taxon>
        <taxon>Penaeoidea</taxon>
        <taxon>Penaeidae</taxon>
        <taxon>Penaeus</taxon>
    </lineage>
</organism>
<dbReference type="AlphaFoldDB" id="A0A423U8A9"/>
<accession>A0A423U8A9</accession>
<feature type="transmembrane region" description="Helical" evidence="3">
    <location>
        <begin position="721"/>
        <end position="742"/>
    </location>
</feature>
<evidence type="ECO:0000313" key="4">
    <source>
        <dbReference type="EMBL" id="ROT84916.1"/>
    </source>
</evidence>
<dbReference type="GO" id="GO:0031416">
    <property type="term" value="C:NatB complex"/>
    <property type="evidence" value="ECO:0007669"/>
    <property type="project" value="TreeGrafter"/>
</dbReference>
<sequence length="852" mass="95370">MIHSHLPVHSSALVLIASATCRRPPLRTRVAHKSADPKGKKVSLLLAERMVDKFVKENKIEAEAEVLTYLHILETQEKYTEALAVLDGPLAKKVIHQPQNFLSLKRASYHAKLCQWESAAAVNKTLIKEEPDNWQHYVEYIRTTMELKQSVAAIENGTEDPLVEAASFLADMKQKTLVEKTKNRGPLLGLMQLALVLDQKGLSQQTKELCGDFMEILYQYIQVYGDKMCCYGDIVNFLPLVPEDQISHFLERIQKLVNFNEDGVPANIEAIHRNLCWLQLRRALGEQANLTPYQHVEFSESLVKLYQETLHLSSNMVDTDIRPGDAYLILAAHSFIKAMQECEGSSDDIAVKHLVFKVATILEHGIEKSKANFQLKLLLIKIYNMLGATGASQTVYDKCDLKHIQLDTLGHVLALQALDSGNYTVAADIMSSTLKFFMANYKDTSDPLISSYKYGSLTRIPEFVDFRERLNNSLHFASVAAEQMLLDITVDITSHSQLVDTVRQMDIDPIMDKINWKELCDNRDLRVMNSWEPRDKCLQESDIKISTAADITMLRLRNVILRLVGVAAKLGHSKAASEQASANKENSCVNGEAAASTDTMHLADLTTQLEEEYKESSTYRNCKPPRLPLQGPDPSRVYLFLSGGYVPILVKHAQILQHIHSTVQGSAGDSENSSGVMIKECREQVEELVTSHLHYMEALQTSCLEIVPGVNPPALAHLHHLAQTLGIVAILLGCCFVILKPIKAGVAKKNKKRKEPVTLPDVVPQFTSYVGALTSLLQKFEKALADKYKLVKKTTEENIKKNYSSVNVSSSLTSPEEGRTVCEKVEQSYVKSLERLSFSIGNKLKYVLSLKL</sequence>
<keyword evidence="4" id="KW-0808">Transferase</keyword>
<dbReference type="PANTHER" id="PTHR22767">
    <property type="entry name" value="N-TERMINAL ACETYLTRANSFERASE-RELATED"/>
    <property type="match status" value="1"/>
</dbReference>
<keyword evidence="5" id="KW-1185">Reference proteome</keyword>